<dbReference type="PANTHER" id="PTHR48050:SF13">
    <property type="entry name" value="STEROL 3-BETA-GLUCOSYLTRANSFERASE UGT80A2"/>
    <property type="match status" value="1"/>
</dbReference>
<keyword evidence="3" id="KW-0808">Transferase</keyword>
<dbReference type="Proteomes" id="UP000464495">
    <property type="component" value="Chromosome"/>
</dbReference>
<sequence>MKILILCYGTRGDVQPYVALGQRLGERGHHVTVATSPRFREFVESHGLAYAFINDDLLAILDTDGGKDLLEQPGLWGIIRNSIRMVRKVAPIQRALIRESREAAEATDPDFILFSPKLAHAPLIAGQLDIPVALGALIPMHVPTGELRVLLAPGRMNRPWLNRASFALIGFITRRVLSGYIKPFRAELGLPPRRFEPLESASGAPLPVLHAISPAVVRRPADWPETAHLTGYWFLDEPAWQPPDALRTFLDAGPPPVYFGFGSMAGRSPEELAATVLEALGRTGQRGVIATGWGGLKPEALPDNVMLIREAPHAWLFPRMAATVHHGGAGTTAAALRAGRPTLIVPFFGDQPFWGAHIHRLGAAPSPIPRGRLTADRLEAALKEMAGNTAMQKKAAEIGAAIRAEDGTGSAATLIEELASTRKVT</sequence>
<name>A0A6P1T2G5_9RHOB</name>
<gene>
    <name evidence="3" type="ORF">GO499_12580</name>
</gene>
<feature type="domain" description="Glycosyltransferase family 28 N-terminal" evidence="1">
    <location>
        <begin position="3"/>
        <end position="94"/>
    </location>
</feature>
<dbReference type="FunFam" id="3.40.50.2000:FF:000009">
    <property type="entry name" value="Sterol 3-beta-glucosyltransferase UGT80A2"/>
    <property type="match status" value="1"/>
</dbReference>
<dbReference type="InterPro" id="IPR050426">
    <property type="entry name" value="Glycosyltransferase_28"/>
</dbReference>
<keyword evidence="4" id="KW-1185">Reference proteome</keyword>
<dbReference type="CDD" id="cd03784">
    <property type="entry name" value="GT1_Gtf-like"/>
    <property type="match status" value="1"/>
</dbReference>
<dbReference type="InterPro" id="IPR002213">
    <property type="entry name" value="UDP_glucos_trans"/>
</dbReference>
<dbReference type="SUPFAM" id="SSF53756">
    <property type="entry name" value="UDP-Glycosyltransferase/glycogen phosphorylase"/>
    <property type="match status" value="1"/>
</dbReference>
<dbReference type="KEGG" id="amaq:GO499_12580"/>
<dbReference type="InterPro" id="IPR004276">
    <property type="entry name" value="GlycoTrans_28_N"/>
</dbReference>
<evidence type="ECO:0000313" key="3">
    <source>
        <dbReference type="EMBL" id="QHQ35945.1"/>
    </source>
</evidence>
<dbReference type="EMBL" id="CP046620">
    <property type="protein sequence ID" value="QHQ35945.1"/>
    <property type="molecule type" value="Genomic_DNA"/>
</dbReference>
<organism evidence="3 4">
    <name type="scientific">Algicella marina</name>
    <dbReference type="NCBI Taxonomy" id="2683284"/>
    <lineage>
        <taxon>Bacteria</taxon>
        <taxon>Pseudomonadati</taxon>
        <taxon>Pseudomonadota</taxon>
        <taxon>Alphaproteobacteria</taxon>
        <taxon>Rhodobacterales</taxon>
        <taxon>Paracoccaceae</taxon>
        <taxon>Algicella</taxon>
    </lineage>
</organism>
<dbReference type="GO" id="GO:0033072">
    <property type="term" value="P:vancomycin biosynthetic process"/>
    <property type="evidence" value="ECO:0007669"/>
    <property type="project" value="UniProtKB-ARBA"/>
</dbReference>
<proteinExistence type="predicted"/>
<feature type="domain" description="Erythromycin biosynthesis protein CIII-like C-terminal" evidence="2">
    <location>
        <begin position="299"/>
        <end position="403"/>
    </location>
</feature>
<dbReference type="GO" id="GO:0016758">
    <property type="term" value="F:hexosyltransferase activity"/>
    <property type="evidence" value="ECO:0007669"/>
    <property type="project" value="InterPro"/>
</dbReference>
<accession>A0A6P1T2G5</accession>
<dbReference type="GO" id="GO:0005975">
    <property type="term" value="P:carbohydrate metabolic process"/>
    <property type="evidence" value="ECO:0007669"/>
    <property type="project" value="InterPro"/>
</dbReference>
<dbReference type="RefSeq" id="WP_161862502.1">
    <property type="nucleotide sequence ID" value="NZ_CP046620.1"/>
</dbReference>
<evidence type="ECO:0000313" key="4">
    <source>
        <dbReference type="Proteomes" id="UP000464495"/>
    </source>
</evidence>
<reference evidence="3 4" key="1">
    <citation type="submission" date="2019-12" db="EMBL/GenBank/DDBJ databases">
        <title>Complete genome sequence of Algicella marina strain 9Alg 56(T) isolated from the red alga Tichocarpus crinitus.</title>
        <authorList>
            <person name="Kim S.-G."/>
            <person name="Nedashkovskaya O.I."/>
        </authorList>
    </citation>
    <scope>NUCLEOTIDE SEQUENCE [LARGE SCALE GENOMIC DNA]</scope>
    <source>
        <strain evidence="3 4">9Alg 56</strain>
    </source>
</reference>
<dbReference type="AlphaFoldDB" id="A0A6P1T2G5"/>
<protein>
    <submittedName>
        <fullName evidence="3">Glycosyltransferase</fullName>
    </submittedName>
</protein>
<dbReference type="InterPro" id="IPR010610">
    <property type="entry name" value="EryCIII-like_C"/>
</dbReference>
<dbReference type="Gene3D" id="3.40.50.2000">
    <property type="entry name" value="Glycogen Phosphorylase B"/>
    <property type="match status" value="2"/>
</dbReference>
<evidence type="ECO:0000259" key="1">
    <source>
        <dbReference type="Pfam" id="PF03033"/>
    </source>
</evidence>
<dbReference type="PANTHER" id="PTHR48050">
    <property type="entry name" value="STEROL 3-BETA-GLUCOSYLTRANSFERASE"/>
    <property type="match status" value="1"/>
</dbReference>
<dbReference type="GO" id="GO:0008194">
    <property type="term" value="F:UDP-glycosyltransferase activity"/>
    <property type="evidence" value="ECO:0007669"/>
    <property type="project" value="InterPro"/>
</dbReference>
<evidence type="ECO:0000259" key="2">
    <source>
        <dbReference type="Pfam" id="PF06722"/>
    </source>
</evidence>
<dbReference type="Pfam" id="PF06722">
    <property type="entry name" value="EryCIII-like_C"/>
    <property type="match status" value="1"/>
</dbReference>
<dbReference type="Pfam" id="PF03033">
    <property type="entry name" value="Glyco_transf_28"/>
    <property type="match status" value="1"/>
</dbReference>